<gene>
    <name evidence="2" type="ORF">SAMN04489716_9172</name>
</gene>
<protein>
    <recommendedName>
        <fullName evidence="1">SMODS-associated and fused to various effectors domain-containing protein</fullName>
    </recommendedName>
</protein>
<feature type="domain" description="SMODS-associated and fused to various effectors" evidence="1">
    <location>
        <begin position="3"/>
        <end position="75"/>
    </location>
</feature>
<dbReference type="InterPro" id="IPR040836">
    <property type="entry name" value="SAVED"/>
</dbReference>
<sequence>MLATSAALTNFTRGWRDLLAHLEAHHPGLPSIDVFPAVPVTAAVAIGRAPMRDVHPPLRVYDRNPDGGYTFALKVTP</sequence>
<reference evidence="2 3" key="1">
    <citation type="submission" date="2016-10" db="EMBL/GenBank/DDBJ databases">
        <authorList>
            <person name="de Groot N.N."/>
        </authorList>
    </citation>
    <scope>NUCLEOTIDE SEQUENCE [LARGE SCALE GENOMIC DNA]</scope>
    <source>
        <strain evidence="2 3">DSM 43941</strain>
    </source>
</reference>
<dbReference type="STRING" id="113562.SAMN04489716_9172"/>
<keyword evidence="3" id="KW-1185">Reference proteome</keyword>
<proteinExistence type="predicted"/>
<name>A0A1H2DDN9_9ACTN</name>
<accession>A0A1H2DDN9</accession>
<dbReference type="RefSeq" id="WP_092555633.1">
    <property type="nucleotide sequence ID" value="NZ_LT629758.1"/>
</dbReference>
<dbReference type="OrthoDB" id="5379188at2"/>
<evidence type="ECO:0000313" key="2">
    <source>
        <dbReference type="EMBL" id="SDT80366.1"/>
    </source>
</evidence>
<organism evidence="2 3">
    <name type="scientific">Actinoplanes derwentensis</name>
    <dbReference type="NCBI Taxonomy" id="113562"/>
    <lineage>
        <taxon>Bacteria</taxon>
        <taxon>Bacillati</taxon>
        <taxon>Actinomycetota</taxon>
        <taxon>Actinomycetes</taxon>
        <taxon>Micromonosporales</taxon>
        <taxon>Micromonosporaceae</taxon>
        <taxon>Actinoplanes</taxon>
    </lineage>
</organism>
<dbReference type="EMBL" id="LT629758">
    <property type="protein sequence ID" value="SDT80366.1"/>
    <property type="molecule type" value="Genomic_DNA"/>
</dbReference>
<dbReference type="AlphaFoldDB" id="A0A1H2DDN9"/>
<evidence type="ECO:0000313" key="3">
    <source>
        <dbReference type="Proteomes" id="UP000198688"/>
    </source>
</evidence>
<dbReference type="Proteomes" id="UP000198688">
    <property type="component" value="Chromosome I"/>
</dbReference>
<dbReference type="NCBIfam" id="NF033611">
    <property type="entry name" value="SAVED"/>
    <property type="match status" value="1"/>
</dbReference>
<evidence type="ECO:0000259" key="1">
    <source>
        <dbReference type="Pfam" id="PF18145"/>
    </source>
</evidence>
<dbReference type="Pfam" id="PF18145">
    <property type="entry name" value="SAVED"/>
    <property type="match status" value="1"/>
</dbReference>